<feature type="domain" description="EGF-like" evidence="18">
    <location>
        <begin position="313"/>
        <end position="350"/>
    </location>
</feature>
<keyword evidence="8" id="KW-0378">Hydrolase</keyword>
<dbReference type="SMART" id="SM00181">
    <property type="entry name" value="EGF"/>
    <property type="match status" value="4"/>
</dbReference>
<dbReference type="GO" id="GO:0005509">
    <property type="term" value="F:calcium ion binding"/>
    <property type="evidence" value="ECO:0007669"/>
    <property type="project" value="InterPro"/>
</dbReference>
<dbReference type="PROSITE" id="PS50056">
    <property type="entry name" value="TYR_PHOSPHATASE_2"/>
    <property type="match status" value="1"/>
</dbReference>
<comment type="similarity">
    <text evidence="2">Belongs to the protein-tyrosine phosphatase family. Non-receptor class 2 subfamily.</text>
</comment>
<keyword evidence="10 14" id="KW-0727">SH2 domain</keyword>
<keyword evidence="4" id="KW-0963">Cytoplasm</keyword>
<feature type="disulfide bond" evidence="13">
    <location>
        <begin position="379"/>
        <end position="388"/>
    </location>
</feature>
<feature type="non-terminal residue" evidence="21">
    <location>
        <position position="1"/>
    </location>
</feature>
<dbReference type="Gene3D" id="2.10.25.10">
    <property type="entry name" value="Laminin"/>
    <property type="match status" value="4"/>
</dbReference>
<comment type="caution">
    <text evidence="21">The sequence shown here is derived from an EMBL/GenBank/DDBJ whole genome shotgun (WGS) entry which is preliminary data.</text>
</comment>
<dbReference type="CDD" id="cd10340">
    <property type="entry name" value="SH2_N-SH2_SHP_like"/>
    <property type="match status" value="1"/>
</dbReference>
<feature type="disulfide bond" evidence="13">
    <location>
        <begin position="340"/>
        <end position="349"/>
    </location>
</feature>
<dbReference type="SUPFAM" id="SSF57196">
    <property type="entry name" value="EGF/Laminin"/>
    <property type="match status" value="1"/>
</dbReference>
<evidence type="ECO:0000259" key="18">
    <source>
        <dbReference type="PROSITE" id="PS50026"/>
    </source>
</evidence>
<dbReference type="GO" id="GO:0004726">
    <property type="term" value="F:non-membrane spanning protein tyrosine phosphatase activity"/>
    <property type="evidence" value="ECO:0007669"/>
    <property type="project" value="TreeGrafter"/>
</dbReference>
<dbReference type="Gene3D" id="2.60.120.200">
    <property type="match status" value="3"/>
</dbReference>
<evidence type="ECO:0000256" key="12">
    <source>
        <dbReference type="ARBA" id="ARBA00051722"/>
    </source>
</evidence>
<dbReference type="Pfam" id="PF00102">
    <property type="entry name" value="Y_phosphatase"/>
    <property type="match status" value="1"/>
</dbReference>
<dbReference type="PRINTS" id="PR00700">
    <property type="entry name" value="PRTYPHPHTASE"/>
</dbReference>
<feature type="domain" description="EGF-like" evidence="18">
    <location>
        <begin position="352"/>
        <end position="389"/>
    </location>
</feature>
<dbReference type="Gene3D" id="3.30.505.10">
    <property type="entry name" value="SH2 domain"/>
    <property type="match status" value="2"/>
</dbReference>
<dbReference type="GO" id="GO:0030971">
    <property type="term" value="F:receptor tyrosine kinase binding"/>
    <property type="evidence" value="ECO:0007669"/>
    <property type="project" value="TreeGrafter"/>
</dbReference>
<keyword evidence="5 13" id="KW-0245">EGF-like domain</keyword>
<dbReference type="InterPro" id="IPR000980">
    <property type="entry name" value="SH2"/>
</dbReference>
<evidence type="ECO:0000313" key="22">
    <source>
        <dbReference type="Proteomes" id="UP000727407"/>
    </source>
</evidence>
<dbReference type="GO" id="GO:0005737">
    <property type="term" value="C:cytoplasm"/>
    <property type="evidence" value="ECO:0007669"/>
    <property type="project" value="UniProtKB-SubCell"/>
</dbReference>
<feature type="non-terminal residue" evidence="21">
    <location>
        <position position="1383"/>
    </location>
</feature>
<dbReference type="FunFam" id="3.90.190.10:FF:000018">
    <property type="entry name" value="Tyrosine-protein phosphatase non-receptor type"/>
    <property type="match status" value="1"/>
</dbReference>
<feature type="compositionally biased region" description="Polar residues" evidence="15">
    <location>
        <begin position="1366"/>
        <end position="1383"/>
    </location>
</feature>
<evidence type="ECO:0000256" key="3">
    <source>
        <dbReference type="ARBA" id="ARBA00013064"/>
    </source>
</evidence>
<dbReference type="SMART" id="SM00404">
    <property type="entry name" value="PTPc_motif"/>
    <property type="match status" value="1"/>
</dbReference>
<keyword evidence="9" id="KW-0904">Protein phosphatase</keyword>
<keyword evidence="7" id="KW-0677">Repeat</keyword>
<dbReference type="CDD" id="cd09931">
    <property type="entry name" value="SH2_C-SH2_SHP_like"/>
    <property type="match status" value="1"/>
</dbReference>
<evidence type="ECO:0000313" key="21">
    <source>
        <dbReference type="EMBL" id="KAF5906697.1"/>
    </source>
</evidence>
<dbReference type="InterPro" id="IPR016130">
    <property type="entry name" value="Tyr_Pase_AS"/>
</dbReference>
<feature type="disulfide bond" evidence="13">
    <location>
        <begin position="602"/>
        <end position="611"/>
    </location>
</feature>
<name>A0A8J4UUI7_CLAMG</name>
<evidence type="ECO:0000256" key="15">
    <source>
        <dbReference type="SAM" id="MobiDB-lite"/>
    </source>
</evidence>
<dbReference type="FunFam" id="2.60.120.200:FF:000027">
    <property type="entry name" value="Transmembrane agrin"/>
    <property type="match status" value="1"/>
</dbReference>
<evidence type="ECO:0000256" key="4">
    <source>
        <dbReference type="ARBA" id="ARBA00022490"/>
    </source>
</evidence>
<dbReference type="EC" id="3.1.3.48" evidence="3"/>
<dbReference type="SMART" id="SM00179">
    <property type="entry name" value="EGF_CA"/>
    <property type="match status" value="3"/>
</dbReference>
<dbReference type="FunFam" id="3.30.505.10:FF:000018">
    <property type="entry name" value="Tyrosine-protein phosphatase non-receptor type"/>
    <property type="match status" value="1"/>
</dbReference>
<dbReference type="PANTHER" id="PTHR46559:SF7">
    <property type="entry name" value="PROTEIN-TYROSINE-PHOSPHATASE"/>
    <property type="match status" value="1"/>
</dbReference>
<sequence>LSVISYFTTTATTVATATPTIATTTRSIMPPTTASITTRQPATTKRPYTTRRATTAAPITTTIASTTSTTPEPTTTSATTILTFQTRPVIQVDKLPGPCDSQPCGHGGTCEEDGDDFTCTCPAGRGGSVCEKVIKYYIPSFGGKSYLAFQTMKAYHTVRIAMEFRASDTTGILLYNGQNGKKDFLSLALVDGKVELRFNTGSGTCSVVSSITVKPGHWHHLVVIRNRRNASLSVDNETPVEGQSPAGTDGLNLDTDLFIGGVPEEMIQDVKERTSVSTGLIGCIRLLDVNNMVYNLQENGGNVLYGTAVGECGNNPCLPDPCKNGGFCQVKGAEMFHCKCVNGFSGPTCADSHDPCEPNPCHPSSQCHVLPEGGYKCECPMGREGKHCRKLSDKKGAYIPFFGGDSYLELKGLHLYGHDLRQKVSMTVVLLANDSNGVIFYNGQRTDGKGDFISLALNDGILEFRYDLGKGPAVIRSKQKLKLNVWNTVNLERANRKGEITINGKDPVRGESPNQHTDLNLKESLYVGGVPDFHKVPRAAGIKDGFKGAIQKITLMGTPILKADNALHSRDVSMYPHHPCSTDVCENSGECNPLLESFECVCPFGFTGPHCQHTTYEKAAGESEAIAFDGRTFIEYHNGVTKSEKALLVNKFELSIRTEATHGLLLWSGKGVERSDYIALAIVDGRVQMTYDLGSKPVVLRSSVRVNTNHWIRIKASRALRDGSLQVGNEAAVTGSSPLAATQLDTDGALWLGSVRIGTQPPCHSASRARGGECRLSRACARTHSRHSIATRRAREDSLQQLALSFPFAPAFSSQAAAMTSRRWFHPNITGIEAEQVLLSRGVHGSFLARPSKSNPGDFTLSVRRNDEVTHIKIQNSGDYYDLYGGEKFATLAELVQYYMEQHDLLRERNGDVIELKYPLNCKDPTSERWYHGHLSGRDAEKLLTEKGKPGSFLVRESQSKPGDFVLSVLTNEEKHENVDRKTKVTHVMIRYQDVKYDVGGGERFDTLTDLVEHYKKNPMVEKSGIVVHLKQPFNATRINAANIENRVRELNKVADNSEKPKQGFWEEFEMLQQQECKLLYPRKEGQRAENKSKNRYKNILPFDTTRVTIREADPDVLGSDYINANYIRSVQEEGRHGDEGKVFIATQGCLQNTVLDFWKMVYQENTHVIVMTTKEMERGRNKCVHYWPDTGTTKEFGNVCVRNMEEQAAQDYILRELEVTRTDRKEASRYIWHFQYLSWPDHGVPNEPGGVLNFLEQVNRTQNSIPNTGPVIVHCSAGIGRTGTIIVIDILIDIINRQGLDCDIDVPKTIQRVRQQRSGMVQTEAQYKFIYMAVQQYIDTAQKRLEEEQRNKTKEREYSNIKYPQMTNTRAMPNSSSRSSPV</sequence>
<dbReference type="FunFam" id="2.60.120.200:FF:000031">
    <property type="entry name" value="NtA agrin"/>
    <property type="match status" value="1"/>
</dbReference>
<evidence type="ECO:0000256" key="9">
    <source>
        <dbReference type="ARBA" id="ARBA00022912"/>
    </source>
</evidence>
<comment type="subcellular location">
    <subcellularLocation>
        <location evidence="1">Cytoplasm</location>
    </subcellularLocation>
</comment>
<evidence type="ECO:0000259" key="16">
    <source>
        <dbReference type="PROSITE" id="PS50001"/>
    </source>
</evidence>
<evidence type="ECO:0000259" key="19">
    <source>
        <dbReference type="PROSITE" id="PS50055"/>
    </source>
</evidence>
<dbReference type="OrthoDB" id="10014052at2759"/>
<dbReference type="Gene3D" id="3.90.190.10">
    <property type="entry name" value="Protein tyrosine phosphatase superfamily"/>
    <property type="match status" value="1"/>
</dbReference>
<dbReference type="EMBL" id="QNUK01000029">
    <property type="protein sequence ID" value="KAF5906697.1"/>
    <property type="molecule type" value="Genomic_DNA"/>
</dbReference>
<evidence type="ECO:0000256" key="13">
    <source>
        <dbReference type="PROSITE-ProRule" id="PRU00076"/>
    </source>
</evidence>
<evidence type="ECO:0000256" key="10">
    <source>
        <dbReference type="ARBA" id="ARBA00022999"/>
    </source>
</evidence>
<protein>
    <recommendedName>
        <fullName evidence="3">protein-tyrosine-phosphatase</fullName>
        <ecNumber evidence="3">3.1.3.48</ecNumber>
    </recommendedName>
</protein>
<evidence type="ECO:0000256" key="5">
    <source>
        <dbReference type="ARBA" id="ARBA00022536"/>
    </source>
</evidence>
<dbReference type="PROSITE" id="PS50025">
    <property type="entry name" value="LAM_G_DOMAIN"/>
    <property type="match status" value="3"/>
</dbReference>
<dbReference type="Pfam" id="PF00054">
    <property type="entry name" value="Laminin_G_1"/>
    <property type="match status" value="3"/>
</dbReference>
<dbReference type="GO" id="GO:0050839">
    <property type="term" value="F:cell adhesion molecule binding"/>
    <property type="evidence" value="ECO:0007669"/>
    <property type="project" value="TreeGrafter"/>
</dbReference>
<feature type="domain" description="SH2" evidence="16">
    <location>
        <begin position="824"/>
        <end position="920"/>
    </location>
</feature>
<dbReference type="PROSITE" id="PS50026">
    <property type="entry name" value="EGF_3"/>
    <property type="match status" value="4"/>
</dbReference>
<dbReference type="InterPro" id="IPR000742">
    <property type="entry name" value="EGF"/>
</dbReference>
<evidence type="ECO:0000256" key="8">
    <source>
        <dbReference type="ARBA" id="ARBA00022801"/>
    </source>
</evidence>
<evidence type="ECO:0000259" key="20">
    <source>
        <dbReference type="PROSITE" id="PS50056"/>
    </source>
</evidence>
<dbReference type="InterPro" id="IPR029021">
    <property type="entry name" value="Prot-tyrosine_phosphatase-like"/>
</dbReference>
<dbReference type="CDD" id="cd00110">
    <property type="entry name" value="LamG"/>
    <property type="match status" value="3"/>
</dbReference>
<comment type="catalytic activity">
    <reaction evidence="12">
        <text>O-phospho-L-tyrosyl-[protein] + H2O = L-tyrosyl-[protein] + phosphate</text>
        <dbReference type="Rhea" id="RHEA:10684"/>
        <dbReference type="Rhea" id="RHEA-COMP:10136"/>
        <dbReference type="Rhea" id="RHEA-COMP:20101"/>
        <dbReference type="ChEBI" id="CHEBI:15377"/>
        <dbReference type="ChEBI" id="CHEBI:43474"/>
        <dbReference type="ChEBI" id="CHEBI:46858"/>
        <dbReference type="ChEBI" id="CHEBI:61978"/>
        <dbReference type="EC" id="3.1.3.48"/>
    </reaction>
</comment>
<dbReference type="Pfam" id="PF00017">
    <property type="entry name" value="SH2"/>
    <property type="match status" value="2"/>
</dbReference>
<feature type="region of interest" description="Disordered" evidence="15">
    <location>
        <begin position="1348"/>
        <end position="1383"/>
    </location>
</feature>
<accession>A0A8J4UUI7</accession>
<dbReference type="FunFam" id="2.10.25.10:FF:000095">
    <property type="entry name" value="Notch, isoform B"/>
    <property type="match status" value="1"/>
</dbReference>
<feature type="domain" description="SH2" evidence="16">
    <location>
        <begin position="930"/>
        <end position="1034"/>
    </location>
</feature>
<organism evidence="21 22">
    <name type="scientific">Clarias magur</name>
    <name type="common">Asian catfish</name>
    <name type="synonym">Macropteronotus magur</name>
    <dbReference type="NCBI Taxonomy" id="1594786"/>
    <lineage>
        <taxon>Eukaryota</taxon>
        <taxon>Metazoa</taxon>
        <taxon>Chordata</taxon>
        <taxon>Craniata</taxon>
        <taxon>Vertebrata</taxon>
        <taxon>Euteleostomi</taxon>
        <taxon>Actinopterygii</taxon>
        <taxon>Neopterygii</taxon>
        <taxon>Teleostei</taxon>
        <taxon>Ostariophysi</taxon>
        <taxon>Siluriformes</taxon>
        <taxon>Clariidae</taxon>
        <taxon>Clarias</taxon>
    </lineage>
</organism>
<dbReference type="InterPro" id="IPR036860">
    <property type="entry name" value="SH2_dom_sf"/>
</dbReference>
<keyword evidence="11 13" id="KW-1015">Disulfide bond</keyword>
<dbReference type="InterPro" id="IPR001791">
    <property type="entry name" value="Laminin_G"/>
</dbReference>
<dbReference type="PROSITE" id="PS50055">
    <property type="entry name" value="TYR_PHOSPHATASE_PTP"/>
    <property type="match status" value="1"/>
</dbReference>
<dbReference type="SUPFAM" id="SSF49899">
    <property type="entry name" value="Concanavalin A-like lectins/glucanases"/>
    <property type="match status" value="3"/>
</dbReference>
<dbReference type="InterPro" id="IPR000242">
    <property type="entry name" value="PTP_cat"/>
</dbReference>
<dbReference type="GO" id="GO:0070374">
    <property type="term" value="P:positive regulation of ERK1 and ERK2 cascade"/>
    <property type="evidence" value="ECO:0007669"/>
    <property type="project" value="TreeGrafter"/>
</dbReference>
<evidence type="ECO:0000256" key="14">
    <source>
        <dbReference type="PROSITE-ProRule" id="PRU00191"/>
    </source>
</evidence>
<dbReference type="PROSITE" id="PS00383">
    <property type="entry name" value="TYR_PHOSPHATASE_1"/>
    <property type="match status" value="1"/>
</dbReference>
<evidence type="ECO:0000259" key="17">
    <source>
        <dbReference type="PROSITE" id="PS50025"/>
    </source>
</evidence>
<proteinExistence type="inferred from homology"/>
<dbReference type="PRINTS" id="PR00401">
    <property type="entry name" value="SH2DOMAIN"/>
</dbReference>
<dbReference type="PANTHER" id="PTHR46559">
    <property type="entry name" value="TYROSINE-PROTEIN PHOSPHATASE NON-RECEPTOR TYPE 11"/>
    <property type="match status" value="1"/>
</dbReference>
<dbReference type="FunFam" id="3.30.505.10:FF:000012">
    <property type="entry name" value="Tyrosine-protein phosphatase non-receptor type"/>
    <property type="match status" value="1"/>
</dbReference>
<gene>
    <name evidence="21" type="primary">agrn</name>
    <name evidence="21" type="ORF">DAT39_003563</name>
</gene>
<dbReference type="InterPro" id="IPR001881">
    <property type="entry name" value="EGF-like_Ca-bd_dom"/>
</dbReference>
<dbReference type="SUPFAM" id="SSF52799">
    <property type="entry name" value="(Phosphotyrosine protein) phosphatases II"/>
    <property type="match status" value="1"/>
</dbReference>
<dbReference type="Pfam" id="PF00008">
    <property type="entry name" value="EGF"/>
    <property type="match status" value="2"/>
</dbReference>
<reference evidence="21" key="1">
    <citation type="submission" date="2020-07" db="EMBL/GenBank/DDBJ databases">
        <title>Clarias magur genome sequencing, assembly and annotation.</title>
        <authorList>
            <person name="Kushwaha B."/>
            <person name="Kumar R."/>
            <person name="Das P."/>
            <person name="Joshi C.G."/>
            <person name="Kumar D."/>
            <person name="Nagpure N.S."/>
            <person name="Pandey M."/>
            <person name="Agarwal S."/>
            <person name="Srivastava S."/>
            <person name="Singh M."/>
            <person name="Sahoo L."/>
            <person name="Jayasankar P."/>
            <person name="Meher P.K."/>
            <person name="Koringa P.G."/>
            <person name="Iquebal M.A."/>
            <person name="Das S.P."/>
            <person name="Bit A."/>
            <person name="Patnaik S."/>
            <person name="Patel N."/>
            <person name="Shah T.M."/>
            <person name="Hinsu A."/>
            <person name="Jena J.K."/>
        </authorList>
    </citation>
    <scope>NUCLEOTIDE SEQUENCE</scope>
    <source>
        <strain evidence="21">CIFAMagur01</strain>
        <tissue evidence="21">Testis</tissue>
    </source>
</reference>
<dbReference type="PROSITE" id="PS50001">
    <property type="entry name" value="SH2"/>
    <property type="match status" value="2"/>
</dbReference>
<feature type="compositionally biased region" description="Basic and acidic residues" evidence="15">
    <location>
        <begin position="1348"/>
        <end position="1360"/>
    </location>
</feature>
<evidence type="ECO:0000256" key="7">
    <source>
        <dbReference type="ARBA" id="ARBA00022737"/>
    </source>
</evidence>
<feature type="domain" description="Laminin G" evidence="17">
    <location>
        <begin position="136"/>
        <end position="312"/>
    </location>
</feature>
<evidence type="ECO:0000256" key="1">
    <source>
        <dbReference type="ARBA" id="ARBA00004496"/>
    </source>
</evidence>
<feature type="domain" description="Tyrosine-protein phosphatase" evidence="19">
    <location>
        <begin position="1065"/>
        <end position="1338"/>
    </location>
</feature>
<dbReference type="PROSITE" id="PS01186">
    <property type="entry name" value="EGF_2"/>
    <property type="match status" value="2"/>
</dbReference>
<dbReference type="SUPFAM" id="SSF55550">
    <property type="entry name" value="SH2 domain"/>
    <property type="match status" value="2"/>
</dbReference>
<comment type="caution">
    <text evidence="13">Lacks conserved residue(s) required for the propagation of feature annotation.</text>
</comment>
<dbReference type="SMART" id="SM00252">
    <property type="entry name" value="SH2"/>
    <property type="match status" value="2"/>
</dbReference>
<dbReference type="CDD" id="cd00054">
    <property type="entry name" value="EGF_CA"/>
    <property type="match status" value="3"/>
</dbReference>
<dbReference type="PROSITE" id="PS00022">
    <property type="entry name" value="EGF_1"/>
    <property type="match status" value="4"/>
</dbReference>
<feature type="disulfide bond" evidence="13">
    <location>
        <begin position="121"/>
        <end position="130"/>
    </location>
</feature>
<feature type="domain" description="Laminin G" evidence="17">
    <location>
        <begin position="397"/>
        <end position="580"/>
    </location>
</feature>
<dbReference type="InterPro" id="IPR013320">
    <property type="entry name" value="ConA-like_dom_sf"/>
</dbReference>
<feature type="domain" description="EGF-like" evidence="18">
    <location>
        <begin position="576"/>
        <end position="612"/>
    </location>
</feature>
<dbReference type="InterPro" id="IPR000387">
    <property type="entry name" value="Tyr_Pase_dom"/>
</dbReference>
<keyword evidence="6" id="KW-0597">Phosphoprotein</keyword>
<dbReference type="Proteomes" id="UP000727407">
    <property type="component" value="Unassembled WGS sequence"/>
</dbReference>
<dbReference type="SMART" id="SM00194">
    <property type="entry name" value="PTPc"/>
    <property type="match status" value="1"/>
</dbReference>
<evidence type="ECO:0000256" key="6">
    <source>
        <dbReference type="ARBA" id="ARBA00022553"/>
    </source>
</evidence>
<dbReference type="CDD" id="cd14544">
    <property type="entry name" value="PTPc-N11_6"/>
    <property type="match status" value="1"/>
</dbReference>
<feature type="domain" description="Tyrosine specific protein phosphatases" evidence="20">
    <location>
        <begin position="1253"/>
        <end position="1329"/>
    </location>
</feature>
<dbReference type="FunFam" id="2.60.120.200:FF:000045">
    <property type="entry name" value="Transmembrane agrin"/>
    <property type="match status" value="1"/>
</dbReference>
<evidence type="ECO:0000256" key="11">
    <source>
        <dbReference type="ARBA" id="ARBA00023157"/>
    </source>
</evidence>
<dbReference type="InterPro" id="IPR003595">
    <property type="entry name" value="Tyr_Pase_cat"/>
</dbReference>
<feature type="domain" description="EGF-like" evidence="18">
    <location>
        <begin position="95"/>
        <end position="131"/>
    </location>
</feature>
<keyword evidence="22" id="KW-1185">Reference proteome</keyword>
<dbReference type="SMART" id="SM00282">
    <property type="entry name" value="LamG"/>
    <property type="match status" value="3"/>
</dbReference>
<feature type="domain" description="Laminin G" evidence="17">
    <location>
        <begin position="623"/>
        <end position="780"/>
    </location>
</feature>
<evidence type="ECO:0000256" key="2">
    <source>
        <dbReference type="ARBA" id="ARBA00010750"/>
    </source>
</evidence>